<feature type="compositionally biased region" description="Acidic residues" evidence="1">
    <location>
        <begin position="706"/>
        <end position="718"/>
    </location>
</feature>
<keyword evidence="3" id="KW-1185">Reference proteome</keyword>
<evidence type="ECO:0000313" key="2">
    <source>
        <dbReference type="EMBL" id="KAK8396423.1"/>
    </source>
</evidence>
<feature type="compositionally biased region" description="Basic and acidic residues" evidence="1">
    <location>
        <begin position="759"/>
        <end position="768"/>
    </location>
</feature>
<feature type="region of interest" description="Disordered" evidence="1">
    <location>
        <begin position="677"/>
        <end position="768"/>
    </location>
</feature>
<feature type="region of interest" description="Disordered" evidence="1">
    <location>
        <begin position="553"/>
        <end position="634"/>
    </location>
</feature>
<feature type="compositionally biased region" description="Basic residues" evidence="1">
    <location>
        <begin position="485"/>
        <end position="496"/>
    </location>
</feature>
<feature type="region of interest" description="Disordered" evidence="1">
    <location>
        <begin position="115"/>
        <end position="134"/>
    </location>
</feature>
<evidence type="ECO:0000256" key="1">
    <source>
        <dbReference type="SAM" id="MobiDB-lite"/>
    </source>
</evidence>
<organism evidence="2 3">
    <name type="scientific">Scylla paramamosain</name>
    <name type="common">Mud crab</name>
    <dbReference type="NCBI Taxonomy" id="85552"/>
    <lineage>
        <taxon>Eukaryota</taxon>
        <taxon>Metazoa</taxon>
        <taxon>Ecdysozoa</taxon>
        <taxon>Arthropoda</taxon>
        <taxon>Crustacea</taxon>
        <taxon>Multicrustacea</taxon>
        <taxon>Malacostraca</taxon>
        <taxon>Eumalacostraca</taxon>
        <taxon>Eucarida</taxon>
        <taxon>Decapoda</taxon>
        <taxon>Pleocyemata</taxon>
        <taxon>Brachyura</taxon>
        <taxon>Eubrachyura</taxon>
        <taxon>Portunoidea</taxon>
        <taxon>Portunidae</taxon>
        <taxon>Portuninae</taxon>
        <taxon>Scylla</taxon>
    </lineage>
</organism>
<feature type="compositionally biased region" description="Pro residues" evidence="1">
    <location>
        <begin position="208"/>
        <end position="229"/>
    </location>
</feature>
<sequence>MSSLGLKFLRRSIGSEPTSRCEVECSGLSVEEGTRQRSCRLSPAAHTTITTTHTPLATSRLPPWEVAFGHRGRDPMADGGLGTLGNGTAGYLHIPRGPATPPDSIYSGALDSLPGSTVGVTEEAREEESRQERLMRPEGRHHLVDIHGLAVFLRRSTRCLSCRAAFCLYVTGKISAQLAAVTQVKITCQKCNYTTSQTLSKPAGAPDSPSPQPSTPTQPPPPPVPPTPPDTSTSPVRPPPPHCPGKPRHQTPIEKVWVKEEDKQVSPTSPKQDVEVSEDACSPAPPPSAPLAKPHEAPDAAPITSTIIHRHLATLQEANALQKGVSFPSASSFSVVPNPCPAVMPSEGLFTMLSGTATSPRPQDSPQLLQALEIKQKLERDLEESLRLVRRMIQLDPDAAPPSGKKNKETRSAKVYQESLKQPQMYGATGDVLVGSLQPAVISGDLLTKGDGGGGGGSLKSKERRKTTTRTTPRSRGVKESSGRKATRRRAGRGRKCGGGGSDEEDNEGNTSDVQQDASHGSLTPSATPAAHQQCPTRTERCLAGVERGLYDALHHSLPRDTKGQERKGEHTEGGSHRPPQVSHAFPAKHSSSPPSSTSDTLKSNLDAWGHAQRIPEGYSSRKRQRKSTMDESLSGLNQTVALAQILASLQQGTHATASPAGVKEDPTLPLFPCCTRSLTGHPAEESKHAGAKELPSLSPALGVGEEAEEEEEEEEDEAMKGDASSAGGSEKNEAGQEEGRTATWRFHDLLSSDESDAEDGRLVIDTD</sequence>
<comment type="caution">
    <text evidence="2">The sequence shown here is derived from an EMBL/GenBank/DDBJ whole genome shotgun (WGS) entry which is preliminary data.</text>
</comment>
<feature type="compositionally biased region" description="Low complexity" evidence="1">
    <location>
        <begin position="583"/>
        <end position="604"/>
    </location>
</feature>
<feature type="compositionally biased region" description="Polar residues" evidence="1">
    <location>
        <begin position="511"/>
        <end position="527"/>
    </location>
</feature>
<feature type="compositionally biased region" description="Basic and acidic residues" evidence="1">
    <location>
        <begin position="731"/>
        <end position="751"/>
    </location>
</feature>
<evidence type="ECO:0000313" key="3">
    <source>
        <dbReference type="Proteomes" id="UP001487740"/>
    </source>
</evidence>
<name>A0AAW0UB25_SCYPA</name>
<feature type="region of interest" description="Disordered" evidence="1">
    <location>
        <begin position="446"/>
        <end position="537"/>
    </location>
</feature>
<feature type="region of interest" description="Disordered" evidence="1">
    <location>
        <begin position="196"/>
        <end position="298"/>
    </location>
</feature>
<dbReference type="EMBL" id="JARAKH010000016">
    <property type="protein sequence ID" value="KAK8396423.1"/>
    <property type="molecule type" value="Genomic_DNA"/>
</dbReference>
<reference evidence="2 3" key="1">
    <citation type="submission" date="2023-03" db="EMBL/GenBank/DDBJ databases">
        <title>High-quality genome of Scylla paramamosain provides insights in environmental adaptation.</title>
        <authorList>
            <person name="Zhang L."/>
        </authorList>
    </citation>
    <scope>NUCLEOTIDE SEQUENCE [LARGE SCALE GENOMIC DNA]</scope>
    <source>
        <strain evidence="2">LZ_2023a</strain>
        <tissue evidence="2">Muscle</tissue>
    </source>
</reference>
<protein>
    <submittedName>
        <fullName evidence="2">Uncharacterized protein</fullName>
    </submittedName>
</protein>
<accession>A0AAW0UB25</accession>
<gene>
    <name evidence="2" type="ORF">O3P69_005464</name>
</gene>
<dbReference type="Proteomes" id="UP001487740">
    <property type="component" value="Unassembled WGS sequence"/>
</dbReference>
<feature type="region of interest" description="Disordered" evidence="1">
    <location>
        <begin position="394"/>
        <end position="413"/>
    </location>
</feature>
<feature type="compositionally biased region" description="Basic and acidic residues" evidence="1">
    <location>
        <begin position="553"/>
        <end position="576"/>
    </location>
</feature>
<proteinExistence type="predicted"/>
<dbReference type="AlphaFoldDB" id="A0AAW0UB25"/>
<feature type="compositionally biased region" description="Basic and acidic residues" evidence="1">
    <location>
        <begin position="683"/>
        <end position="692"/>
    </location>
</feature>